<sequence>MWTSLSFYHNGDKDSRHLIRTMMWCTRFILSVAFVCIICERLLSMRVKTKILVNDIIMDYDQPPPIRLQAKAFMELIVEWPLTISVYEMFNVDLTLLVKFINVCTTYLIVIVQVLHIITK</sequence>
<accession>A0A4C1U9A9</accession>
<dbReference type="GO" id="GO:0005886">
    <property type="term" value="C:plasma membrane"/>
    <property type="evidence" value="ECO:0007669"/>
    <property type="project" value="UniProtKB-SubCell"/>
</dbReference>
<comment type="caution">
    <text evidence="7">The sequence shown here is derived from an EMBL/GenBank/DDBJ whole genome shotgun (WGS) entry which is preliminary data.</text>
</comment>
<keyword evidence="4 6" id="KW-1133">Transmembrane helix</keyword>
<evidence type="ECO:0000256" key="4">
    <source>
        <dbReference type="ARBA" id="ARBA00022989"/>
    </source>
</evidence>
<comment type="subcellular location">
    <subcellularLocation>
        <location evidence="1">Cell membrane</location>
        <topology evidence="1">Multi-pass membrane protein</topology>
    </subcellularLocation>
</comment>
<dbReference type="InterPro" id="IPR013604">
    <property type="entry name" value="7TM_chemorcpt"/>
</dbReference>
<evidence type="ECO:0000313" key="7">
    <source>
        <dbReference type="EMBL" id="GBP22514.1"/>
    </source>
</evidence>
<dbReference type="GO" id="GO:0050909">
    <property type="term" value="P:sensory perception of taste"/>
    <property type="evidence" value="ECO:0007669"/>
    <property type="project" value="InterPro"/>
</dbReference>
<evidence type="ECO:0000256" key="1">
    <source>
        <dbReference type="ARBA" id="ARBA00004651"/>
    </source>
</evidence>
<feature type="transmembrane region" description="Helical" evidence="6">
    <location>
        <begin position="21"/>
        <end position="43"/>
    </location>
</feature>
<name>A0A4C1U9A9_EUMVA</name>
<keyword evidence="8" id="KW-1185">Reference proteome</keyword>
<keyword evidence="3 6" id="KW-0812">Transmembrane</keyword>
<evidence type="ECO:0000256" key="5">
    <source>
        <dbReference type="ARBA" id="ARBA00023136"/>
    </source>
</evidence>
<evidence type="ECO:0000256" key="3">
    <source>
        <dbReference type="ARBA" id="ARBA00022692"/>
    </source>
</evidence>
<dbReference type="OrthoDB" id="7354650at2759"/>
<keyword evidence="5 6" id="KW-0472">Membrane</keyword>
<protein>
    <submittedName>
        <fullName evidence="7">Uncharacterized protein</fullName>
    </submittedName>
</protein>
<evidence type="ECO:0000256" key="2">
    <source>
        <dbReference type="ARBA" id="ARBA00022475"/>
    </source>
</evidence>
<evidence type="ECO:0000313" key="8">
    <source>
        <dbReference type="Proteomes" id="UP000299102"/>
    </source>
</evidence>
<proteinExistence type="predicted"/>
<dbReference type="AlphaFoldDB" id="A0A4C1U9A9"/>
<reference evidence="7 8" key="1">
    <citation type="journal article" date="2019" name="Commun. Biol.">
        <title>The bagworm genome reveals a unique fibroin gene that provides high tensile strength.</title>
        <authorList>
            <person name="Kono N."/>
            <person name="Nakamura H."/>
            <person name="Ohtoshi R."/>
            <person name="Tomita M."/>
            <person name="Numata K."/>
            <person name="Arakawa K."/>
        </authorList>
    </citation>
    <scope>NUCLEOTIDE SEQUENCE [LARGE SCALE GENOMIC DNA]</scope>
</reference>
<keyword evidence="2" id="KW-1003">Cell membrane</keyword>
<feature type="transmembrane region" description="Helical" evidence="6">
    <location>
        <begin position="96"/>
        <end position="118"/>
    </location>
</feature>
<evidence type="ECO:0000256" key="6">
    <source>
        <dbReference type="SAM" id="Phobius"/>
    </source>
</evidence>
<dbReference type="STRING" id="151549.A0A4C1U9A9"/>
<dbReference type="Pfam" id="PF08395">
    <property type="entry name" value="7tm_7"/>
    <property type="match status" value="1"/>
</dbReference>
<organism evidence="7 8">
    <name type="scientific">Eumeta variegata</name>
    <name type="common">Bagworm moth</name>
    <name type="synonym">Eumeta japonica</name>
    <dbReference type="NCBI Taxonomy" id="151549"/>
    <lineage>
        <taxon>Eukaryota</taxon>
        <taxon>Metazoa</taxon>
        <taxon>Ecdysozoa</taxon>
        <taxon>Arthropoda</taxon>
        <taxon>Hexapoda</taxon>
        <taxon>Insecta</taxon>
        <taxon>Pterygota</taxon>
        <taxon>Neoptera</taxon>
        <taxon>Endopterygota</taxon>
        <taxon>Lepidoptera</taxon>
        <taxon>Glossata</taxon>
        <taxon>Ditrysia</taxon>
        <taxon>Tineoidea</taxon>
        <taxon>Psychidae</taxon>
        <taxon>Oiketicinae</taxon>
        <taxon>Eumeta</taxon>
    </lineage>
</organism>
<dbReference type="EMBL" id="BGZK01000141">
    <property type="protein sequence ID" value="GBP22514.1"/>
    <property type="molecule type" value="Genomic_DNA"/>
</dbReference>
<gene>
    <name evidence="7" type="ORF">EVAR_84751_1</name>
</gene>
<dbReference type="Proteomes" id="UP000299102">
    <property type="component" value="Unassembled WGS sequence"/>
</dbReference>